<dbReference type="EMBL" id="CAJNNV010031297">
    <property type="protein sequence ID" value="CAE8635506.1"/>
    <property type="molecule type" value="Genomic_DNA"/>
</dbReference>
<feature type="region of interest" description="Disordered" evidence="1">
    <location>
        <begin position="44"/>
        <end position="151"/>
    </location>
</feature>
<dbReference type="Proteomes" id="UP000654075">
    <property type="component" value="Unassembled WGS sequence"/>
</dbReference>
<keyword evidence="3" id="KW-1185">Reference proteome</keyword>
<accession>A0A813HBV2</accession>
<gene>
    <name evidence="2" type="ORF">PGLA1383_LOCUS51101</name>
</gene>
<protein>
    <submittedName>
        <fullName evidence="2">Uncharacterized protein</fullName>
    </submittedName>
</protein>
<comment type="caution">
    <text evidence="2">The sequence shown here is derived from an EMBL/GenBank/DDBJ whole genome shotgun (WGS) entry which is preliminary data.</text>
</comment>
<evidence type="ECO:0000256" key="1">
    <source>
        <dbReference type="SAM" id="MobiDB-lite"/>
    </source>
</evidence>
<name>A0A813HBV2_POLGL</name>
<proteinExistence type="predicted"/>
<dbReference type="AlphaFoldDB" id="A0A813HBV2"/>
<evidence type="ECO:0000313" key="3">
    <source>
        <dbReference type="Proteomes" id="UP000654075"/>
    </source>
</evidence>
<reference evidence="2" key="1">
    <citation type="submission" date="2021-02" db="EMBL/GenBank/DDBJ databases">
        <authorList>
            <person name="Dougan E. K."/>
            <person name="Rhodes N."/>
            <person name="Thang M."/>
            <person name="Chan C."/>
        </authorList>
    </citation>
    <scope>NUCLEOTIDE SEQUENCE</scope>
</reference>
<sequence>MDSSVCMRGFVAGVTGSFSDSDLYDYKGGGKGVFSDLGYEYKGGGKGKGKGEGKGSKGSVSDSDDEYSGGGKGKGKGKGSKGSYSDSDDEYDGGGKGKGKGKGSKGSFSDADDEYDGGGKGKGKGKGKGSKGSFSDSDDEYDGGGKGKGKGKGCTEFLKTLARKVPPPLAVTQFFKVLEEFEARTQAYQFILSDICKSSNGRHDALMQRVFAKYLRKEDEGPVKAAAMFQVLLKDARSMDVIQASFDLLVEHLDGHSELGLLRAVVQRMGALELESAQTQNETKHTAPQATLPMPTHWLRLVELPKTAPPHMDFLLHVLHTGTEPTVLLGAMIAKYGPRFFWDSLGHVLSCPTDKLLKQATPAPALEVLKEIDLAVVSGVLERSATPAALASSTSAPGGAATSRGIGARIKSLADGSVWGTVVADEGSSWKLDSGRIAKKQTEGDKWSWAASGGKSAGRCQYFATVAEVKKKVNVKDPAARNLGYTELLVLANKEKEQLKAFDDLLPYLLTRFSGEQEVGRSHLLGELLSMKLLPEKLWEDCLEHLRAFWKLCSKTRESANYASTWKEAGRLLVGSALKVWGGPTGETCGPSEACLFGLEVAQGLNLPELLVGCYKELKTSKALASALQWVLQTSVPLSSETGTPVEDFWAVLKSLAGVQFQREDEENTVRLWKVVVGTGFTDPLSVKVYGEMSSATPALGVKDEGAVVRGLLKGSWIRLEDEPGFMLFTSEKTGKPSLVQVSDSGAEKVLWQTYPFVGEWWSALLAQGVKQRGMDFLFIGVVKLLARRQEFFDHSKKEARWWEPLQCGEYRAAIAAIFNQVESGEIPAKEGSSMLARRIAALKDMEIMSCTDWKVRATKRRERVEDKAEMASAKGQPLSDLPFKVRVGQNSV</sequence>
<organism evidence="2 3">
    <name type="scientific">Polarella glacialis</name>
    <name type="common">Dinoflagellate</name>
    <dbReference type="NCBI Taxonomy" id="89957"/>
    <lineage>
        <taxon>Eukaryota</taxon>
        <taxon>Sar</taxon>
        <taxon>Alveolata</taxon>
        <taxon>Dinophyceae</taxon>
        <taxon>Suessiales</taxon>
        <taxon>Suessiaceae</taxon>
        <taxon>Polarella</taxon>
    </lineage>
</organism>
<evidence type="ECO:0000313" key="2">
    <source>
        <dbReference type="EMBL" id="CAE8635506.1"/>
    </source>
</evidence>